<comment type="caution">
    <text evidence="1">The sequence shown here is derived from an EMBL/GenBank/DDBJ whole genome shotgun (WGS) entry which is preliminary data.</text>
</comment>
<gene>
    <name evidence="1" type="ORF">ES675_16145</name>
</gene>
<organism evidence="1 2">
    <name type="scientific">Bizionia algoritergicola</name>
    <dbReference type="NCBI Taxonomy" id="291187"/>
    <lineage>
        <taxon>Bacteria</taxon>
        <taxon>Pseudomonadati</taxon>
        <taxon>Bacteroidota</taxon>
        <taxon>Flavobacteriia</taxon>
        <taxon>Flavobacteriales</taxon>
        <taxon>Flavobacteriaceae</taxon>
        <taxon>Bizionia</taxon>
    </lineage>
</organism>
<sequence>MMDAVIQNIQDKVSTLPIPYVDEDWGQLDYYSPNFPVKWPCVLIDISNAGFDNLGMDKTASPVNRQTANTMISLTIANLKLTNTSQRAPQNQKNAGFSIWKLQKDIHALIHGWRPAEWTGKLTRVSMQRIKRDDGVQEYTVVYSLGMTNV</sequence>
<proteinExistence type="predicted"/>
<dbReference type="EMBL" id="VSKL01000012">
    <property type="protein sequence ID" value="TYB69485.1"/>
    <property type="molecule type" value="Genomic_DNA"/>
</dbReference>
<dbReference type="Proteomes" id="UP000324358">
    <property type="component" value="Unassembled WGS sequence"/>
</dbReference>
<dbReference type="OrthoDB" id="881421at2"/>
<reference evidence="1 2" key="1">
    <citation type="submission" date="2019-08" db="EMBL/GenBank/DDBJ databases">
        <title>Genomes of Antarctic Bizionia species.</title>
        <authorList>
            <person name="Bowman J.P."/>
        </authorList>
    </citation>
    <scope>NUCLEOTIDE SEQUENCE [LARGE SCALE GENOMIC DNA]</scope>
    <source>
        <strain evidence="1 2">APA-1</strain>
    </source>
</reference>
<evidence type="ECO:0000313" key="1">
    <source>
        <dbReference type="EMBL" id="TYB69485.1"/>
    </source>
</evidence>
<evidence type="ECO:0000313" key="2">
    <source>
        <dbReference type="Proteomes" id="UP000324358"/>
    </source>
</evidence>
<protein>
    <submittedName>
        <fullName evidence="1">Uncharacterized protein</fullName>
    </submittedName>
</protein>
<name>A0A5D0QKK7_9FLAO</name>
<keyword evidence="2" id="KW-1185">Reference proteome</keyword>
<dbReference type="AlphaFoldDB" id="A0A5D0QKK7"/>
<accession>A0A5D0QKK7</accession>